<evidence type="ECO:0000256" key="2">
    <source>
        <dbReference type="ARBA" id="ARBA00011344"/>
    </source>
</evidence>
<evidence type="ECO:0000256" key="6">
    <source>
        <dbReference type="SAM" id="MobiDB-lite"/>
    </source>
</evidence>
<dbReference type="SUPFAM" id="SSF54427">
    <property type="entry name" value="NTF2-like"/>
    <property type="match status" value="1"/>
</dbReference>
<dbReference type="NCBIfam" id="NF007214">
    <property type="entry name" value="PRK09636.1"/>
    <property type="match status" value="1"/>
</dbReference>
<keyword evidence="5" id="KW-0804">Transcription</keyword>
<evidence type="ECO:0000256" key="1">
    <source>
        <dbReference type="ARBA" id="ARBA00010641"/>
    </source>
</evidence>
<dbReference type="InterPro" id="IPR052704">
    <property type="entry name" value="ECF_Sigma-70_Domain"/>
</dbReference>
<evidence type="ECO:0000259" key="8">
    <source>
        <dbReference type="Pfam" id="PF08281"/>
    </source>
</evidence>
<dbReference type="GO" id="GO:0003677">
    <property type="term" value="F:DNA binding"/>
    <property type="evidence" value="ECO:0007669"/>
    <property type="project" value="InterPro"/>
</dbReference>
<dbReference type="InterPro" id="IPR036388">
    <property type="entry name" value="WH-like_DNA-bd_sf"/>
</dbReference>
<organism evidence="9 10">
    <name type="scientific">Actinorugispora endophytica</name>
    <dbReference type="NCBI Taxonomy" id="1605990"/>
    <lineage>
        <taxon>Bacteria</taxon>
        <taxon>Bacillati</taxon>
        <taxon>Actinomycetota</taxon>
        <taxon>Actinomycetes</taxon>
        <taxon>Streptosporangiales</taxon>
        <taxon>Nocardiopsidaceae</taxon>
        <taxon>Actinorugispora</taxon>
    </lineage>
</organism>
<dbReference type="SUPFAM" id="SSF88659">
    <property type="entry name" value="Sigma3 and sigma4 domains of RNA polymerase sigma factors"/>
    <property type="match status" value="1"/>
</dbReference>
<comment type="subunit">
    <text evidence="2">Interacts transiently with the RNA polymerase catalytic core formed by RpoA, RpoB, RpoC and RpoZ (2 alpha, 1 beta, 1 beta' and 1 omega subunit) to form the RNA polymerase holoenzyme that can initiate transcription.</text>
</comment>
<dbReference type="GO" id="GO:0006352">
    <property type="term" value="P:DNA-templated transcription initiation"/>
    <property type="evidence" value="ECO:0007669"/>
    <property type="project" value="InterPro"/>
</dbReference>
<dbReference type="AlphaFoldDB" id="A0A4R6UWD7"/>
<dbReference type="InterPro" id="IPR013324">
    <property type="entry name" value="RNA_pol_sigma_r3/r4-like"/>
</dbReference>
<dbReference type="PANTHER" id="PTHR30173:SF36">
    <property type="entry name" value="ECF RNA POLYMERASE SIGMA FACTOR SIGJ"/>
    <property type="match status" value="1"/>
</dbReference>
<dbReference type="SUPFAM" id="SSF88946">
    <property type="entry name" value="Sigma2 domain of RNA polymerase sigma factors"/>
    <property type="match status" value="1"/>
</dbReference>
<evidence type="ECO:0000259" key="7">
    <source>
        <dbReference type="Pfam" id="PF04542"/>
    </source>
</evidence>
<comment type="similarity">
    <text evidence="1">Belongs to the sigma-70 factor family. ECF subfamily.</text>
</comment>
<feature type="domain" description="RNA polymerase sigma-70 region 2" evidence="7">
    <location>
        <begin position="7"/>
        <end position="69"/>
    </location>
</feature>
<dbReference type="Gene3D" id="3.10.450.50">
    <property type="match status" value="1"/>
</dbReference>
<accession>A0A4R6UWD7</accession>
<dbReference type="InterPro" id="IPR014303">
    <property type="entry name" value="RNA_pol_sigma-70_ECF"/>
</dbReference>
<dbReference type="InterPro" id="IPR013249">
    <property type="entry name" value="RNA_pol_sigma70_r4_t2"/>
</dbReference>
<dbReference type="RefSeq" id="WP_341770560.1">
    <property type="nucleotide sequence ID" value="NZ_SNYN01000013.1"/>
</dbReference>
<keyword evidence="3" id="KW-0805">Transcription regulation</keyword>
<dbReference type="Pfam" id="PF04542">
    <property type="entry name" value="Sigma70_r2"/>
    <property type="match status" value="1"/>
</dbReference>
<dbReference type="EMBL" id="SNYN01000013">
    <property type="protein sequence ID" value="TDQ50299.1"/>
    <property type="molecule type" value="Genomic_DNA"/>
</dbReference>
<evidence type="ECO:0000256" key="4">
    <source>
        <dbReference type="ARBA" id="ARBA00023082"/>
    </source>
</evidence>
<evidence type="ECO:0000313" key="10">
    <source>
        <dbReference type="Proteomes" id="UP000295281"/>
    </source>
</evidence>
<feature type="domain" description="RNA polymerase sigma factor 70 region 4 type 2" evidence="8">
    <location>
        <begin position="105"/>
        <end position="156"/>
    </location>
</feature>
<keyword evidence="4" id="KW-0731">Sigma factor</keyword>
<dbReference type="SUPFAM" id="SSF52540">
    <property type="entry name" value="P-loop containing nucleoside triphosphate hydrolases"/>
    <property type="match status" value="1"/>
</dbReference>
<comment type="caution">
    <text evidence="9">The sequence shown here is derived from an EMBL/GenBank/DDBJ whole genome shotgun (WGS) entry which is preliminary data.</text>
</comment>
<dbReference type="InterPro" id="IPR014284">
    <property type="entry name" value="RNA_pol_sigma-70_dom"/>
</dbReference>
<feature type="region of interest" description="Disordered" evidence="6">
    <location>
        <begin position="302"/>
        <end position="323"/>
    </location>
</feature>
<dbReference type="InterPro" id="IPR032710">
    <property type="entry name" value="NTF2-like_dom_sf"/>
</dbReference>
<dbReference type="InterPro" id="IPR027417">
    <property type="entry name" value="P-loop_NTPase"/>
</dbReference>
<dbReference type="Pfam" id="PF08281">
    <property type="entry name" value="Sigma70_r4_2"/>
    <property type="match status" value="1"/>
</dbReference>
<keyword evidence="10" id="KW-1185">Reference proteome</keyword>
<dbReference type="Gene3D" id="1.10.10.10">
    <property type="entry name" value="Winged helix-like DNA-binding domain superfamily/Winged helix DNA-binding domain"/>
    <property type="match status" value="1"/>
</dbReference>
<gene>
    <name evidence="9" type="ORF">EV190_11368</name>
</gene>
<dbReference type="NCBIfam" id="TIGR02937">
    <property type="entry name" value="sigma70-ECF"/>
    <property type="match status" value="1"/>
</dbReference>
<evidence type="ECO:0000313" key="9">
    <source>
        <dbReference type="EMBL" id="TDQ50299.1"/>
    </source>
</evidence>
<name>A0A4R6UWD7_9ACTN</name>
<dbReference type="InterPro" id="IPR013325">
    <property type="entry name" value="RNA_pol_sigma_r2"/>
</dbReference>
<evidence type="ECO:0000256" key="3">
    <source>
        <dbReference type="ARBA" id="ARBA00023015"/>
    </source>
</evidence>
<dbReference type="NCBIfam" id="TIGR02957">
    <property type="entry name" value="SigX4"/>
    <property type="match status" value="1"/>
</dbReference>
<dbReference type="Proteomes" id="UP000295281">
    <property type="component" value="Unassembled WGS sequence"/>
</dbReference>
<dbReference type="InterPro" id="IPR007627">
    <property type="entry name" value="RNA_pol_sigma70_r2"/>
</dbReference>
<protein>
    <submittedName>
        <fullName evidence="9">RNA polymerase sigma-70 factor (TIGR02957 family)</fullName>
    </submittedName>
</protein>
<dbReference type="GO" id="GO:0016987">
    <property type="term" value="F:sigma factor activity"/>
    <property type="evidence" value="ECO:0007669"/>
    <property type="project" value="UniProtKB-KW"/>
</dbReference>
<proteinExistence type="inferred from homology"/>
<dbReference type="Gene3D" id="1.10.1740.10">
    <property type="match status" value="1"/>
</dbReference>
<dbReference type="Gene3D" id="3.40.50.300">
    <property type="entry name" value="P-loop containing nucleotide triphosphate hydrolases"/>
    <property type="match status" value="1"/>
</dbReference>
<dbReference type="PANTHER" id="PTHR30173">
    <property type="entry name" value="SIGMA 19 FACTOR"/>
    <property type="match status" value="1"/>
</dbReference>
<reference evidence="9 10" key="1">
    <citation type="submission" date="2019-03" db="EMBL/GenBank/DDBJ databases">
        <title>Genomic Encyclopedia of Type Strains, Phase IV (KMG-IV): sequencing the most valuable type-strain genomes for metagenomic binning, comparative biology and taxonomic classification.</title>
        <authorList>
            <person name="Goeker M."/>
        </authorList>
    </citation>
    <scope>NUCLEOTIDE SEQUENCE [LARGE SCALE GENOMIC DNA]</scope>
    <source>
        <strain evidence="9 10">DSM 46770</strain>
    </source>
</reference>
<sequence>MSKVEEFEELRPLLFSISYRILGSVGEAEDAVQETWLRFDRSSTRPASTKAFLSATVTRISIDVLRSARVRREEYVGPWFPEPLLNDPYQDPARSAELADSVSMAALLLLERLGPLERAVFLLREVFAFGFDEIASAVGRSEAACRQLLVRARRHMETGRPRFAADRREQQELAARFFDAMKDGDVGGLRNLLAADARLVGDAGGKAPHLARAVTGADRVARVLGAALPWLARVGVTFEPSEVNGRPGAVFRDRDGRILHVLSLEMLDGRVQTIRGVINPDKLGHLGPVADAWAINREVKEARARRPNRPRAARPTGLRTKGTRVGGADGVRVVLVGGTSNTGKSTVARAVADRLGFECLSTDGLARHPGRPWRTPEREVPAHVAEHYGSLTVDELTASVLDHYKRLWPRIERLITEYAADGSAGAGLVLEGAALWPTDVAGLAVPGTAAVWLTADDAVLRARIRRAGRYNEATDHERLLMDRFLARSARYQAIMLDAVAGLGLDRVDAGAGGSVAELADAVLAAVDAQDSAGAATSPP</sequence>
<evidence type="ECO:0000256" key="5">
    <source>
        <dbReference type="ARBA" id="ARBA00023163"/>
    </source>
</evidence>